<dbReference type="Gene3D" id="3.90.180.10">
    <property type="entry name" value="Medium-chain alcohol dehydrogenases, catalytic domain"/>
    <property type="match status" value="1"/>
</dbReference>
<dbReference type="GO" id="GO:0016491">
    <property type="term" value="F:oxidoreductase activity"/>
    <property type="evidence" value="ECO:0007669"/>
    <property type="project" value="InterPro"/>
</dbReference>
<dbReference type="InterPro" id="IPR050700">
    <property type="entry name" value="YIM1/Zinc_Alcohol_DH_Fams"/>
</dbReference>
<reference evidence="2" key="1">
    <citation type="submission" date="2020-02" db="EMBL/GenBank/DDBJ databases">
        <authorList>
            <person name="Meier V. D."/>
        </authorList>
    </citation>
    <scope>NUCLEOTIDE SEQUENCE</scope>
    <source>
        <strain evidence="2">AVDCRST_MAG96</strain>
    </source>
</reference>
<dbReference type="PANTHER" id="PTHR11695">
    <property type="entry name" value="ALCOHOL DEHYDROGENASE RELATED"/>
    <property type="match status" value="1"/>
</dbReference>
<organism evidence="2">
    <name type="scientific">uncultured Segetibacter sp</name>
    <dbReference type="NCBI Taxonomy" id="481133"/>
    <lineage>
        <taxon>Bacteria</taxon>
        <taxon>Pseudomonadati</taxon>
        <taxon>Bacteroidota</taxon>
        <taxon>Chitinophagia</taxon>
        <taxon>Chitinophagales</taxon>
        <taxon>Chitinophagaceae</taxon>
        <taxon>Segetibacter</taxon>
        <taxon>environmental samples</taxon>
    </lineage>
</organism>
<dbReference type="SMART" id="SM00829">
    <property type="entry name" value="PKS_ER"/>
    <property type="match status" value="1"/>
</dbReference>
<dbReference type="EMBL" id="CADCVN010000848">
    <property type="protein sequence ID" value="CAA9505516.1"/>
    <property type="molecule type" value="Genomic_DNA"/>
</dbReference>
<proteinExistence type="predicted"/>
<dbReference type="Pfam" id="PF13602">
    <property type="entry name" value="ADH_zinc_N_2"/>
    <property type="match status" value="1"/>
</dbReference>
<dbReference type="SUPFAM" id="SSF50129">
    <property type="entry name" value="GroES-like"/>
    <property type="match status" value="1"/>
</dbReference>
<dbReference type="CDD" id="cd08267">
    <property type="entry name" value="MDR1"/>
    <property type="match status" value="1"/>
</dbReference>
<feature type="domain" description="Enoyl reductase (ER)" evidence="1">
    <location>
        <begin position="16"/>
        <end position="319"/>
    </location>
</feature>
<dbReference type="InterPro" id="IPR036291">
    <property type="entry name" value="NAD(P)-bd_dom_sf"/>
</dbReference>
<name>A0A6J4SUJ1_9BACT</name>
<protein>
    <recommendedName>
        <fullName evidence="1">Enoyl reductase (ER) domain-containing protein</fullName>
    </recommendedName>
</protein>
<dbReference type="Gene3D" id="3.40.50.720">
    <property type="entry name" value="NAD(P)-binding Rossmann-like Domain"/>
    <property type="match status" value="1"/>
</dbReference>
<dbReference type="SUPFAM" id="SSF51735">
    <property type="entry name" value="NAD(P)-binding Rossmann-fold domains"/>
    <property type="match status" value="1"/>
</dbReference>
<gene>
    <name evidence="2" type="ORF">AVDCRST_MAG96-2195</name>
</gene>
<dbReference type="InterPro" id="IPR020843">
    <property type="entry name" value="ER"/>
</dbReference>
<evidence type="ECO:0000313" key="2">
    <source>
        <dbReference type="EMBL" id="CAA9505516.1"/>
    </source>
</evidence>
<evidence type="ECO:0000259" key="1">
    <source>
        <dbReference type="SMART" id="SM00829"/>
    </source>
</evidence>
<dbReference type="InterPro" id="IPR011032">
    <property type="entry name" value="GroES-like_sf"/>
</dbReference>
<sequence length="325" mass="34477">MNTNKKMRAIGLKQYGSLDGFAPIELSLPEPRKGEVRVRVHASAINPADYKVALGELKFVHARNFPMILGYDFSGVIEALGEGSEWNIGDAVFGFLPYAPSNARGAFAEALIAKTNEITLKPTGVSHIQAAVAATPALTALQAIRDIGKLPHSGGRVLVTGISGGVGSTAIGVILKLQAVPVGVGSGRGIELAKKLGATKVIDRQHQDVFKSSEGNFDVIFDAAAAYRWSQWKASLRSGGKYVTTFPSVPLFLDKLKSLIATTGVGFVGVKSRQADLQLLGKWLESGLTISIDSTFAVRDVAKGIEKLHRGDILGRVAVDVINGF</sequence>
<dbReference type="InterPro" id="IPR013154">
    <property type="entry name" value="ADH-like_N"/>
</dbReference>
<dbReference type="Pfam" id="PF08240">
    <property type="entry name" value="ADH_N"/>
    <property type="match status" value="1"/>
</dbReference>
<dbReference type="PANTHER" id="PTHR11695:SF648">
    <property type="entry name" value="ZINC-BINDING OXIDOREDUCTASE"/>
    <property type="match status" value="1"/>
</dbReference>
<dbReference type="AlphaFoldDB" id="A0A6J4SUJ1"/>
<accession>A0A6J4SUJ1</accession>